<keyword evidence="3" id="KW-1185">Reference proteome</keyword>
<dbReference type="GeneID" id="67021964"/>
<organism evidence="2 3">
    <name type="scientific">Alternaria atra</name>
    <dbReference type="NCBI Taxonomy" id="119953"/>
    <lineage>
        <taxon>Eukaryota</taxon>
        <taxon>Fungi</taxon>
        <taxon>Dikarya</taxon>
        <taxon>Ascomycota</taxon>
        <taxon>Pezizomycotina</taxon>
        <taxon>Dothideomycetes</taxon>
        <taxon>Pleosporomycetidae</taxon>
        <taxon>Pleosporales</taxon>
        <taxon>Pleosporineae</taxon>
        <taxon>Pleosporaceae</taxon>
        <taxon>Alternaria</taxon>
        <taxon>Alternaria sect. Ulocladioides</taxon>
    </lineage>
</organism>
<dbReference type="AlphaFoldDB" id="A0A8J2IKZ0"/>
<proteinExistence type="predicted"/>
<gene>
    <name evidence="2" type="ORF">ALTATR162_LOCUS9712</name>
</gene>
<feature type="domain" description="DUF7730" evidence="1">
    <location>
        <begin position="65"/>
        <end position="195"/>
    </location>
</feature>
<dbReference type="PANTHER" id="PTHR42085">
    <property type="entry name" value="F-BOX DOMAIN-CONTAINING PROTEIN"/>
    <property type="match status" value="1"/>
</dbReference>
<dbReference type="OrthoDB" id="5397846at2759"/>
<dbReference type="EMBL" id="CAJRGZ010000025">
    <property type="protein sequence ID" value="CAG5181338.1"/>
    <property type="molecule type" value="Genomic_DNA"/>
</dbReference>
<protein>
    <recommendedName>
        <fullName evidence="1">DUF7730 domain-containing protein</fullName>
    </recommendedName>
</protein>
<dbReference type="RefSeq" id="XP_043173281.1">
    <property type="nucleotide sequence ID" value="XM_043317346.1"/>
</dbReference>
<dbReference type="Pfam" id="PF24864">
    <property type="entry name" value="DUF7730"/>
    <property type="match status" value="1"/>
</dbReference>
<evidence type="ECO:0000313" key="3">
    <source>
        <dbReference type="Proteomes" id="UP000676310"/>
    </source>
</evidence>
<sequence>MTDINVPEETFASGRYSKRKRTQVTYHLDELEFSDSESEFDSPQAKKRTVKASSRPLPKRKVFPFMELPAEIRNMVYEYALTDPSGINLVGTFKHKRRTVERVSAKCEADISQDRDYSDSFLINDSIRSQHEKPAPLGPSLLAVSKQIHQEAVDTLYGKNEFIFTDSFALYNFMINLGPRGAKHLKTLRLRGWLYGRATKAYNHSCFAALVWATNITAFHFDTRIGWYRASKYGAEQLYRDAFPWMEAVGLAKGKIDAVVDIIQLDDYHFDNFRYRSGFASQTDVPNEEKLEEFRTALRKSLGAQQKRVMAPAVKKSKVTKKVVVDE</sequence>
<reference evidence="2" key="1">
    <citation type="submission" date="2021-05" db="EMBL/GenBank/DDBJ databases">
        <authorList>
            <person name="Stam R."/>
        </authorList>
    </citation>
    <scope>NUCLEOTIDE SEQUENCE</scope>
    <source>
        <strain evidence="2">CS162</strain>
    </source>
</reference>
<evidence type="ECO:0000259" key="1">
    <source>
        <dbReference type="Pfam" id="PF24864"/>
    </source>
</evidence>
<dbReference type="Proteomes" id="UP000676310">
    <property type="component" value="Unassembled WGS sequence"/>
</dbReference>
<evidence type="ECO:0000313" key="2">
    <source>
        <dbReference type="EMBL" id="CAG5181338.1"/>
    </source>
</evidence>
<dbReference type="InterPro" id="IPR038883">
    <property type="entry name" value="AN11006-like"/>
</dbReference>
<dbReference type="PANTHER" id="PTHR42085:SF8">
    <property type="entry name" value="F-BOX DOMAIN-CONTAINING PROTEIN"/>
    <property type="match status" value="1"/>
</dbReference>
<dbReference type="InterPro" id="IPR056632">
    <property type="entry name" value="DUF7730"/>
</dbReference>
<name>A0A8J2IKZ0_9PLEO</name>
<comment type="caution">
    <text evidence="2">The sequence shown here is derived from an EMBL/GenBank/DDBJ whole genome shotgun (WGS) entry which is preliminary data.</text>
</comment>
<accession>A0A8J2IKZ0</accession>